<evidence type="ECO:0000313" key="2">
    <source>
        <dbReference type="Proteomes" id="UP000198379"/>
    </source>
</evidence>
<dbReference type="OrthoDB" id="1448832at2"/>
<gene>
    <name evidence="1" type="ORF">SAMN06265376_107277</name>
</gene>
<organism evidence="1 2">
    <name type="scientific">Dokdonia pacifica</name>
    <dbReference type="NCBI Taxonomy" id="1627892"/>
    <lineage>
        <taxon>Bacteria</taxon>
        <taxon>Pseudomonadati</taxon>
        <taxon>Bacteroidota</taxon>
        <taxon>Flavobacteriia</taxon>
        <taxon>Flavobacteriales</taxon>
        <taxon>Flavobacteriaceae</taxon>
        <taxon>Dokdonia</taxon>
    </lineage>
</organism>
<name>A0A239CES5_9FLAO</name>
<protein>
    <submittedName>
        <fullName evidence="1">Uncharacterized protein</fullName>
    </submittedName>
</protein>
<dbReference type="RefSeq" id="WP_089373268.1">
    <property type="nucleotide sequence ID" value="NZ_BMEP01000004.1"/>
</dbReference>
<evidence type="ECO:0000313" key="1">
    <source>
        <dbReference type="EMBL" id="SNS18392.1"/>
    </source>
</evidence>
<dbReference type="AlphaFoldDB" id="A0A239CES5"/>
<reference evidence="1 2" key="1">
    <citation type="submission" date="2017-06" db="EMBL/GenBank/DDBJ databases">
        <authorList>
            <person name="Kim H.J."/>
            <person name="Triplett B.A."/>
        </authorList>
    </citation>
    <scope>NUCLEOTIDE SEQUENCE [LARGE SCALE GENOMIC DNA]</scope>
    <source>
        <strain evidence="1 2">DSM 25597</strain>
    </source>
</reference>
<sequence>MKYFLRYVSVVTLITSVLLYTSCVDDVDFDQTQDIVLSPTVDASLIFFTIDTSDFESVDTQDAIITVRDTTRLEFLNDDFIRENLIEVTLDFQVDNTFGQSLVNRAAFINNAGEEQLVVFFDIISSPDGSVQRTEFTQVLSEEDIQAISNANQLANEVILTTNGASINGELSLQSKAIYKLEFSDL</sequence>
<proteinExistence type="predicted"/>
<accession>A0A239CES5</accession>
<keyword evidence="2" id="KW-1185">Reference proteome</keyword>
<dbReference type="Proteomes" id="UP000198379">
    <property type="component" value="Unassembled WGS sequence"/>
</dbReference>
<dbReference type="EMBL" id="FZNY01000007">
    <property type="protein sequence ID" value="SNS18392.1"/>
    <property type="molecule type" value="Genomic_DNA"/>
</dbReference>